<feature type="transmembrane region" description="Helical" evidence="10">
    <location>
        <begin position="88"/>
        <end position="110"/>
    </location>
</feature>
<feature type="transmembrane region" description="Helical" evidence="10">
    <location>
        <begin position="116"/>
        <end position="142"/>
    </location>
</feature>
<evidence type="ECO:0000256" key="8">
    <source>
        <dbReference type="ARBA" id="ARBA00023136"/>
    </source>
</evidence>
<keyword evidence="10" id="KW-0813">Transport</keyword>
<gene>
    <name evidence="11" type="ORF">C2845_PM15G15900</name>
</gene>
<reference evidence="12" key="1">
    <citation type="journal article" date="2019" name="Nat. Commun.">
        <title>The genome of broomcorn millet.</title>
        <authorList>
            <person name="Zou C."/>
            <person name="Miki D."/>
            <person name="Li D."/>
            <person name="Tang Q."/>
            <person name="Xiao L."/>
            <person name="Rajput S."/>
            <person name="Deng P."/>
            <person name="Jia W."/>
            <person name="Huang R."/>
            <person name="Zhang M."/>
            <person name="Sun Y."/>
            <person name="Hu J."/>
            <person name="Fu X."/>
            <person name="Schnable P.S."/>
            <person name="Li F."/>
            <person name="Zhang H."/>
            <person name="Feng B."/>
            <person name="Zhu X."/>
            <person name="Liu R."/>
            <person name="Schnable J.C."/>
            <person name="Zhu J.-K."/>
            <person name="Zhang H."/>
        </authorList>
    </citation>
    <scope>NUCLEOTIDE SEQUENCE [LARGE SCALE GENOMIC DNA]</scope>
</reference>
<dbReference type="OrthoDB" id="73465at2759"/>
<dbReference type="GO" id="GO:0030026">
    <property type="term" value="P:intracellular manganese ion homeostasis"/>
    <property type="evidence" value="ECO:0007669"/>
    <property type="project" value="InterPro"/>
</dbReference>
<feature type="transmembrane region" description="Helical" evidence="10">
    <location>
        <begin position="234"/>
        <end position="258"/>
    </location>
</feature>
<dbReference type="PANTHER" id="PTHR31851">
    <property type="entry name" value="FE(2+)/MN(2+) TRANSPORTER PCL1"/>
    <property type="match status" value="1"/>
</dbReference>
<dbReference type="GO" id="GO:0005774">
    <property type="term" value="C:vacuolar membrane"/>
    <property type="evidence" value="ECO:0007669"/>
    <property type="project" value="UniProtKB-SubCell"/>
</dbReference>
<comment type="catalytic activity">
    <reaction evidence="9">
        <text>Fe(2+)(in) = Fe(2+)(out)</text>
        <dbReference type="Rhea" id="RHEA:28486"/>
        <dbReference type="ChEBI" id="CHEBI:29033"/>
    </reaction>
    <physiologicalReaction direction="left-to-right" evidence="9">
        <dbReference type="Rhea" id="RHEA:28487"/>
    </physiologicalReaction>
</comment>
<dbReference type="GO" id="GO:0005381">
    <property type="term" value="F:iron ion transmembrane transporter activity"/>
    <property type="evidence" value="ECO:0007669"/>
    <property type="project" value="UniProtKB-UniRule"/>
</dbReference>
<comment type="caution">
    <text evidence="11">The sequence shown here is derived from an EMBL/GenBank/DDBJ whole genome shotgun (WGS) entry which is preliminary data.</text>
</comment>
<dbReference type="Pfam" id="PF01988">
    <property type="entry name" value="VIT1"/>
    <property type="match status" value="2"/>
</dbReference>
<keyword evidence="12" id="KW-1185">Reference proteome</keyword>
<comment type="subcellular location">
    <subcellularLocation>
        <location evidence="1 10">Vacuole membrane</location>
        <topology evidence="1 10">Multi-pass membrane protein</topology>
    </subcellularLocation>
</comment>
<dbReference type="GO" id="GO:0005384">
    <property type="term" value="F:manganese ion transmembrane transporter activity"/>
    <property type="evidence" value="ECO:0007669"/>
    <property type="project" value="InterPro"/>
</dbReference>
<comment type="similarity">
    <text evidence="2 10">Belongs to the CCC1 family.</text>
</comment>
<keyword evidence="7" id="KW-0408">Iron</keyword>
<evidence type="ECO:0000256" key="1">
    <source>
        <dbReference type="ARBA" id="ARBA00004128"/>
    </source>
</evidence>
<dbReference type="GO" id="GO:0140315">
    <property type="term" value="F:iron ion sequestering activity"/>
    <property type="evidence" value="ECO:0007669"/>
    <property type="project" value="UniProtKB-UniRule"/>
</dbReference>
<evidence type="ECO:0000256" key="4">
    <source>
        <dbReference type="ARBA" id="ARBA00022554"/>
    </source>
</evidence>
<evidence type="ECO:0000256" key="2">
    <source>
        <dbReference type="ARBA" id="ARBA00007049"/>
    </source>
</evidence>
<dbReference type="EMBL" id="PQIB02000013">
    <property type="protein sequence ID" value="RLM73912.1"/>
    <property type="molecule type" value="Genomic_DNA"/>
</dbReference>
<name>A0A3L6Q5Q2_PANMI</name>
<dbReference type="Proteomes" id="UP000275267">
    <property type="component" value="Unassembled WGS sequence"/>
</dbReference>
<keyword evidence="10" id="KW-0406">Ion transport</keyword>
<evidence type="ECO:0000256" key="5">
    <source>
        <dbReference type="ARBA" id="ARBA00022692"/>
    </source>
</evidence>
<evidence type="ECO:0000313" key="12">
    <source>
        <dbReference type="Proteomes" id="UP000275267"/>
    </source>
</evidence>
<organism evidence="11 12">
    <name type="scientific">Panicum miliaceum</name>
    <name type="common">Proso millet</name>
    <name type="synonym">Broomcorn millet</name>
    <dbReference type="NCBI Taxonomy" id="4540"/>
    <lineage>
        <taxon>Eukaryota</taxon>
        <taxon>Viridiplantae</taxon>
        <taxon>Streptophyta</taxon>
        <taxon>Embryophyta</taxon>
        <taxon>Tracheophyta</taxon>
        <taxon>Spermatophyta</taxon>
        <taxon>Magnoliopsida</taxon>
        <taxon>Liliopsida</taxon>
        <taxon>Poales</taxon>
        <taxon>Poaceae</taxon>
        <taxon>PACMAD clade</taxon>
        <taxon>Panicoideae</taxon>
        <taxon>Panicodae</taxon>
        <taxon>Paniceae</taxon>
        <taxon>Panicinae</taxon>
        <taxon>Panicum</taxon>
        <taxon>Panicum sect. Panicum</taxon>
    </lineage>
</organism>
<protein>
    <recommendedName>
        <fullName evidence="10">Vacuolar iron transporter</fullName>
    </recommendedName>
</protein>
<evidence type="ECO:0000256" key="3">
    <source>
        <dbReference type="ARBA" id="ARBA00022496"/>
    </source>
</evidence>
<keyword evidence="5 10" id="KW-0812">Transmembrane</keyword>
<evidence type="ECO:0000256" key="9">
    <source>
        <dbReference type="ARBA" id="ARBA00044464"/>
    </source>
</evidence>
<accession>A0A3L6Q5Q2</accession>
<dbReference type="InterPro" id="IPR008217">
    <property type="entry name" value="Ccc1_fam"/>
</dbReference>
<sequence>MDPHLSSHVHATAAAAAEAAAAGGSPDGKKAGGGAVHVLPPAAVVILDVEAGGAPTNAPAAAAVVPADLSDGGDGGVDYMARAQWLRAAVLGANDGLVSVASLMIGVSAVNTSRKAMLVSGMAGLVAGACSMAIGEFVSVYAQYDIEVSQLKRDGTDGDEGARDGLPSPTQAALASALAFAFGAILPLLSGVFVPSWWARLIAVSAASGVGLAGFGAAGAYLGGSSMRRSVLRVLLGGWFAMLVTFGVLRLFGAAFHIDVSLV</sequence>
<comment type="function">
    <text evidence="10">Vacuolar Fe(2+) uptake transporter.</text>
</comment>
<evidence type="ECO:0000256" key="7">
    <source>
        <dbReference type="ARBA" id="ARBA00023004"/>
    </source>
</evidence>
<dbReference type="AlphaFoldDB" id="A0A3L6Q5Q2"/>
<keyword evidence="8 10" id="KW-0472">Membrane</keyword>
<evidence type="ECO:0000313" key="11">
    <source>
        <dbReference type="EMBL" id="RLM73912.1"/>
    </source>
</evidence>
<feature type="transmembrane region" description="Helical" evidence="10">
    <location>
        <begin position="172"/>
        <end position="195"/>
    </location>
</feature>
<keyword evidence="6 10" id="KW-1133">Transmembrane helix</keyword>
<feature type="transmembrane region" description="Helical" evidence="10">
    <location>
        <begin position="201"/>
        <end position="222"/>
    </location>
</feature>
<proteinExistence type="inferred from homology"/>
<evidence type="ECO:0000256" key="6">
    <source>
        <dbReference type="ARBA" id="ARBA00022989"/>
    </source>
</evidence>
<keyword evidence="3" id="KW-0410">Iron transport</keyword>
<keyword evidence="4 10" id="KW-0926">Vacuole</keyword>
<dbReference type="STRING" id="4540.A0A3L6Q5Q2"/>
<evidence type="ECO:0000256" key="10">
    <source>
        <dbReference type="RuleBase" id="RU369115"/>
    </source>
</evidence>